<dbReference type="AlphaFoldDB" id="A0A1X9YV70"/>
<dbReference type="RefSeq" id="WP_025608421.1">
    <property type="nucleotide sequence ID" value="NZ_CP021235.1"/>
</dbReference>
<dbReference type="OrthoDB" id="5540935at2"/>
<reference evidence="2" key="1">
    <citation type="submission" date="2017-05" db="EMBL/GenBank/DDBJ databases">
        <authorList>
            <person name="Ray J."/>
            <person name="Price M."/>
            <person name="Deutschbauer A."/>
        </authorList>
    </citation>
    <scope>NUCLEOTIDE SEQUENCE [LARGE SCALE GENOMIC DNA]</scope>
    <source>
        <strain evidence="2">DSM 19842</strain>
    </source>
</reference>
<name>A0A1X9YV70_9BACT</name>
<evidence type="ECO:0000313" key="2">
    <source>
        <dbReference type="Proteomes" id="UP000266292"/>
    </source>
</evidence>
<evidence type="ECO:0000313" key="1">
    <source>
        <dbReference type="EMBL" id="ARS36817.1"/>
    </source>
</evidence>
<organism evidence="1 2">
    <name type="scientific">Pontibacter actiniarum</name>
    <dbReference type="NCBI Taxonomy" id="323450"/>
    <lineage>
        <taxon>Bacteria</taxon>
        <taxon>Pseudomonadati</taxon>
        <taxon>Bacteroidota</taxon>
        <taxon>Cytophagia</taxon>
        <taxon>Cytophagales</taxon>
        <taxon>Hymenobacteraceae</taxon>
        <taxon>Pontibacter</taxon>
    </lineage>
</organism>
<sequence>MDAWIEHHQSELYQAWGPPTQITEDGNGGSILIYQGNVNLGQQPGQIKTASNGTTYYTTPQNVGYTRTRMFYVDSSGKIYGHKWQGK</sequence>
<keyword evidence="2" id="KW-1185">Reference proteome</keyword>
<proteinExistence type="predicted"/>
<dbReference type="KEGG" id="pact:CA264_16075"/>
<dbReference type="EMBL" id="CP021235">
    <property type="protein sequence ID" value="ARS36817.1"/>
    <property type="molecule type" value="Genomic_DNA"/>
</dbReference>
<dbReference type="Proteomes" id="UP000266292">
    <property type="component" value="Chromosome"/>
</dbReference>
<accession>A0A1X9YV70</accession>
<protein>
    <submittedName>
        <fullName evidence="1">Uncharacterized protein</fullName>
    </submittedName>
</protein>
<gene>
    <name evidence="1" type="ORF">CA264_16075</name>
</gene>